<evidence type="ECO:0000313" key="3">
    <source>
        <dbReference type="Proteomes" id="UP000799424"/>
    </source>
</evidence>
<organism evidence="2 3">
    <name type="scientific">Ophiobolus disseminans</name>
    <dbReference type="NCBI Taxonomy" id="1469910"/>
    <lineage>
        <taxon>Eukaryota</taxon>
        <taxon>Fungi</taxon>
        <taxon>Dikarya</taxon>
        <taxon>Ascomycota</taxon>
        <taxon>Pezizomycotina</taxon>
        <taxon>Dothideomycetes</taxon>
        <taxon>Pleosporomycetidae</taxon>
        <taxon>Pleosporales</taxon>
        <taxon>Pleosporineae</taxon>
        <taxon>Phaeosphaeriaceae</taxon>
        <taxon>Ophiobolus</taxon>
    </lineage>
</organism>
<reference evidence="2" key="1">
    <citation type="journal article" date="2020" name="Stud. Mycol.">
        <title>101 Dothideomycetes genomes: a test case for predicting lifestyles and emergence of pathogens.</title>
        <authorList>
            <person name="Haridas S."/>
            <person name="Albert R."/>
            <person name="Binder M."/>
            <person name="Bloem J."/>
            <person name="Labutti K."/>
            <person name="Salamov A."/>
            <person name="Andreopoulos B."/>
            <person name="Baker S."/>
            <person name="Barry K."/>
            <person name="Bills G."/>
            <person name="Bluhm B."/>
            <person name="Cannon C."/>
            <person name="Castanera R."/>
            <person name="Culley D."/>
            <person name="Daum C."/>
            <person name="Ezra D."/>
            <person name="Gonzalez J."/>
            <person name="Henrissat B."/>
            <person name="Kuo A."/>
            <person name="Liang C."/>
            <person name="Lipzen A."/>
            <person name="Lutzoni F."/>
            <person name="Magnuson J."/>
            <person name="Mondo S."/>
            <person name="Nolan M."/>
            <person name="Ohm R."/>
            <person name="Pangilinan J."/>
            <person name="Park H.-J."/>
            <person name="Ramirez L."/>
            <person name="Alfaro M."/>
            <person name="Sun H."/>
            <person name="Tritt A."/>
            <person name="Yoshinaga Y."/>
            <person name="Zwiers L.-H."/>
            <person name="Turgeon B."/>
            <person name="Goodwin S."/>
            <person name="Spatafora J."/>
            <person name="Crous P."/>
            <person name="Grigoriev I."/>
        </authorList>
    </citation>
    <scope>NUCLEOTIDE SEQUENCE</scope>
    <source>
        <strain evidence="2">CBS 113818</strain>
    </source>
</reference>
<dbReference type="EMBL" id="MU006218">
    <property type="protein sequence ID" value="KAF2831547.1"/>
    <property type="molecule type" value="Genomic_DNA"/>
</dbReference>
<dbReference type="AlphaFoldDB" id="A0A6A7AFV0"/>
<feature type="compositionally biased region" description="Polar residues" evidence="1">
    <location>
        <begin position="64"/>
        <end position="104"/>
    </location>
</feature>
<gene>
    <name evidence="2" type="ORF">CC86DRAFT_452573</name>
</gene>
<sequence>MGEPVSNKGQQLSEPDGGEGSSRPSKKVAGASQQAGRRQEQGQGQRQRQRQCAIDPALLGTEAQHPSNGDQPSGSGDPPANSQPSSDIDTPSGSETVSGPNSARSRLPSDMKARADAATVPVSMCTAELLEALN</sequence>
<protein>
    <submittedName>
        <fullName evidence="2">Uncharacterized protein</fullName>
    </submittedName>
</protein>
<evidence type="ECO:0000256" key="1">
    <source>
        <dbReference type="SAM" id="MobiDB-lite"/>
    </source>
</evidence>
<name>A0A6A7AFV0_9PLEO</name>
<evidence type="ECO:0000313" key="2">
    <source>
        <dbReference type="EMBL" id="KAF2831547.1"/>
    </source>
</evidence>
<dbReference type="Proteomes" id="UP000799424">
    <property type="component" value="Unassembled WGS sequence"/>
</dbReference>
<feature type="compositionally biased region" description="Low complexity" evidence="1">
    <location>
        <begin position="29"/>
        <end position="53"/>
    </location>
</feature>
<keyword evidence="3" id="KW-1185">Reference proteome</keyword>
<accession>A0A6A7AFV0</accession>
<feature type="region of interest" description="Disordered" evidence="1">
    <location>
        <begin position="1"/>
        <end position="120"/>
    </location>
</feature>
<proteinExistence type="predicted"/>